<feature type="region of interest" description="Disordered" evidence="1">
    <location>
        <begin position="18"/>
        <end position="50"/>
    </location>
</feature>
<feature type="compositionally biased region" description="Acidic residues" evidence="1">
    <location>
        <begin position="27"/>
        <end position="36"/>
    </location>
</feature>
<accession>A0A2C6KP41</accession>
<dbReference type="EMBL" id="MIGC01004375">
    <property type="protein sequence ID" value="PHJ18146.1"/>
    <property type="molecule type" value="Genomic_DNA"/>
</dbReference>
<comment type="caution">
    <text evidence="2">The sequence shown here is derived from an EMBL/GenBank/DDBJ whole genome shotgun (WGS) entry which is preliminary data.</text>
</comment>
<sequence>MYVVLAISTAVVCQDVTPEYPERGLEDEPIEEDQELPTEPREETAQVPAAAPAVSVQPLTVPAASYVPAGVPPSGVIFSNGPAGNVQSFQVPGAGMALGEGKKIPFILINNVAAGAAGGKLFPRQKCLRTIVASRSNQGRHQRPLLSSKKVRNSRLLPSVARYHVPPVDRLCANTMGPGFVYSAALSRDGVPRH</sequence>
<gene>
    <name evidence="2" type="ORF">CSUI_008032</name>
</gene>
<protein>
    <submittedName>
        <fullName evidence="2">Uncharacterized protein</fullName>
    </submittedName>
</protein>
<evidence type="ECO:0000313" key="2">
    <source>
        <dbReference type="EMBL" id="PHJ18146.1"/>
    </source>
</evidence>
<keyword evidence="3" id="KW-1185">Reference proteome</keyword>
<dbReference type="Proteomes" id="UP000221165">
    <property type="component" value="Unassembled WGS sequence"/>
</dbReference>
<organism evidence="2 3">
    <name type="scientific">Cystoisospora suis</name>
    <dbReference type="NCBI Taxonomy" id="483139"/>
    <lineage>
        <taxon>Eukaryota</taxon>
        <taxon>Sar</taxon>
        <taxon>Alveolata</taxon>
        <taxon>Apicomplexa</taxon>
        <taxon>Conoidasida</taxon>
        <taxon>Coccidia</taxon>
        <taxon>Eucoccidiorida</taxon>
        <taxon>Eimeriorina</taxon>
        <taxon>Sarcocystidae</taxon>
        <taxon>Cystoisospora</taxon>
    </lineage>
</organism>
<dbReference type="OrthoDB" id="330100at2759"/>
<proteinExistence type="predicted"/>
<evidence type="ECO:0000313" key="3">
    <source>
        <dbReference type="Proteomes" id="UP000221165"/>
    </source>
</evidence>
<name>A0A2C6KP41_9APIC</name>
<evidence type="ECO:0000256" key="1">
    <source>
        <dbReference type="SAM" id="MobiDB-lite"/>
    </source>
</evidence>
<dbReference type="RefSeq" id="XP_067919856.1">
    <property type="nucleotide sequence ID" value="XM_068068171.1"/>
</dbReference>
<reference evidence="2 3" key="1">
    <citation type="journal article" date="2017" name="Int. J. Parasitol.">
        <title>The genome of the protozoan parasite Cystoisospora suis and a reverse vaccinology approach to identify vaccine candidates.</title>
        <authorList>
            <person name="Palmieri N."/>
            <person name="Shrestha A."/>
            <person name="Ruttkowski B."/>
            <person name="Beck T."/>
            <person name="Vogl C."/>
            <person name="Tomley F."/>
            <person name="Blake D.P."/>
            <person name="Joachim A."/>
        </authorList>
    </citation>
    <scope>NUCLEOTIDE SEQUENCE [LARGE SCALE GENOMIC DNA]</scope>
    <source>
        <strain evidence="2 3">Wien I</strain>
    </source>
</reference>
<dbReference type="VEuPathDB" id="ToxoDB:CSUI_008032"/>
<dbReference type="GeneID" id="94431382"/>
<dbReference type="AlphaFoldDB" id="A0A2C6KP41"/>